<comment type="caution">
    <text evidence="1">The sequence shown here is derived from an EMBL/GenBank/DDBJ whole genome shotgun (WGS) entry which is preliminary data.</text>
</comment>
<keyword evidence="2" id="KW-1185">Reference proteome</keyword>
<proteinExistence type="predicted"/>
<feature type="non-terminal residue" evidence="1">
    <location>
        <position position="51"/>
    </location>
</feature>
<reference evidence="1 2" key="1">
    <citation type="submission" date="2024-05" db="EMBL/GenBank/DDBJ databases">
        <title>Genome sequencing and assembly of Indian major carp, Cirrhinus mrigala (Hamilton, 1822).</title>
        <authorList>
            <person name="Mohindra V."/>
            <person name="Chowdhury L.M."/>
            <person name="Lal K."/>
            <person name="Jena J.K."/>
        </authorList>
    </citation>
    <scope>NUCLEOTIDE SEQUENCE [LARGE SCALE GENOMIC DNA]</scope>
    <source>
        <strain evidence="1">CM1030</strain>
        <tissue evidence="1">Blood</tissue>
    </source>
</reference>
<gene>
    <name evidence="1" type="ORF">M9458_026743</name>
</gene>
<dbReference type="EMBL" id="JAMKFB020000013">
    <property type="protein sequence ID" value="KAL0177849.1"/>
    <property type="molecule type" value="Genomic_DNA"/>
</dbReference>
<evidence type="ECO:0000313" key="1">
    <source>
        <dbReference type="EMBL" id="KAL0177849.1"/>
    </source>
</evidence>
<accession>A0ABD0PVC0</accession>
<name>A0ABD0PVC0_CIRMR</name>
<dbReference type="AlphaFoldDB" id="A0ABD0PVC0"/>
<organism evidence="1 2">
    <name type="scientific">Cirrhinus mrigala</name>
    <name type="common">Mrigala</name>
    <dbReference type="NCBI Taxonomy" id="683832"/>
    <lineage>
        <taxon>Eukaryota</taxon>
        <taxon>Metazoa</taxon>
        <taxon>Chordata</taxon>
        <taxon>Craniata</taxon>
        <taxon>Vertebrata</taxon>
        <taxon>Euteleostomi</taxon>
        <taxon>Actinopterygii</taxon>
        <taxon>Neopterygii</taxon>
        <taxon>Teleostei</taxon>
        <taxon>Ostariophysi</taxon>
        <taxon>Cypriniformes</taxon>
        <taxon>Cyprinidae</taxon>
        <taxon>Labeoninae</taxon>
        <taxon>Labeonini</taxon>
        <taxon>Cirrhinus</taxon>
    </lineage>
</organism>
<dbReference type="Proteomes" id="UP001529510">
    <property type="component" value="Unassembled WGS sequence"/>
</dbReference>
<evidence type="ECO:0000313" key="2">
    <source>
        <dbReference type="Proteomes" id="UP001529510"/>
    </source>
</evidence>
<protein>
    <submittedName>
        <fullName evidence="1">Uncharacterized protein</fullName>
    </submittedName>
</protein>
<sequence>MDKSSLWWSCLPSRWRSIFHLRWWKRSILLFLSSCNCGLPTGASQRTRRTS</sequence>